<evidence type="ECO:0000313" key="2">
    <source>
        <dbReference type="EMBL" id="KAK4788871.1"/>
    </source>
</evidence>
<proteinExistence type="predicted"/>
<feature type="domain" description="FCP1 homology" evidence="1">
    <location>
        <begin position="219"/>
        <end position="256"/>
    </location>
</feature>
<evidence type="ECO:0000313" key="3">
    <source>
        <dbReference type="Proteomes" id="UP001346149"/>
    </source>
</evidence>
<organism evidence="2 3">
    <name type="scientific">Trapa natans</name>
    <name type="common">Water chestnut</name>
    <dbReference type="NCBI Taxonomy" id="22666"/>
    <lineage>
        <taxon>Eukaryota</taxon>
        <taxon>Viridiplantae</taxon>
        <taxon>Streptophyta</taxon>
        <taxon>Embryophyta</taxon>
        <taxon>Tracheophyta</taxon>
        <taxon>Spermatophyta</taxon>
        <taxon>Magnoliopsida</taxon>
        <taxon>eudicotyledons</taxon>
        <taxon>Gunneridae</taxon>
        <taxon>Pentapetalae</taxon>
        <taxon>rosids</taxon>
        <taxon>malvids</taxon>
        <taxon>Myrtales</taxon>
        <taxon>Lythraceae</taxon>
        <taxon>Trapa</taxon>
    </lineage>
</organism>
<dbReference type="Gene3D" id="3.40.50.1000">
    <property type="entry name" value="HAD superfamily/HAD-like"/>
    <property type="match status" value="1"/>
</dbReference>
<dbReference type="AlphaFoldDB" id="A0AAN7M2Q2"/>
<evidence type="ECO:0000259" key="1">
    <source>
        <dbReference type="Pfam" id="PF03031"/>
    </source>
</evidence>
<dbReference type="InterPro" id="IPR004274">
    <property type="entry name" value="FCP1_dom"/>
</dbReference>
<sequence>MGINSLACKEDEYTCVTPDSTTNASMNYKISDGGGNPADQTIFYPAFHSSKLTGRNARKGGHLKAELRSNCDTVNFSECLSAQEKKGGDCPPTSLYRFSNSNVEMDEVMPSKTSDASLGDMVFNPDSDALNDCDMDIEVVKLSPGAAAIYFAMKNLELDCVDKYGQKTVAAKVYVQDEESVDFDPFFFMKNLPVLSSVIPTFRTMLLPKRTRSCPITSLVLDLDETLVHTTLEPCNDADFSFPLNFNLQKYTLYVR</sequence>
<keyword evidence="3" id="KW-1185">Reference proteome</keyword>
<accession>A0AAN7M2Q2</accession>
<gene>
    <name evidence="2" type="ORF">SAY86_020190</name>
</gene>
<dbReference type="EMBL" id="JAXQNO010000011">
    <property type="protein sequence ID" value="KAK4788871.1"/>
    <property type="molecule type" value="Genomic_DNA"/>
</dbReference>
<dbReference type="Proteomes" id="UP001346149">
    <property type="component" value="Unassembled WGS sequence"/>
</dbReference>
<dbReference type="Pfam" id="PF03031">
    <property type="entry name" value="NIF"/>
    <property type="match status" value="1"/>
</dbReference>
<protein>
    <recommendedName>
        <fullName evidence="1">FCP1 homology domain-containing protein</fullName>
    </recommendedName>
</protein>
<name>A0AAN7M2Q2_TRANT</name>
<reference evidence="2 3" key="1">
    <citation type="journal article" date="2023" name="Hortic Res">
        <title>Pangenome of water caltrop reveals structural variations and asymmetric subgenome divergence after allopolyploidization.</title>
        <authorList>
            <person name="Zhang X."/>
            <person name="Chen Y."/>
            <person name="Wang L."/>
            <person name="Yuan Y."/>
            <person name="Fang M."/>
            <person name="Shi L."/>
            <person name="Lu R."/>
            <person name="Comes H.P."/>
            <person name="Ma Y."/>
            <person name="Chen Y."/>
            <person name="Huang G."/>
            <person name="Zhou Y."/>
            <person name="Zheng Z."/>
            <person name="Qiu Y."/>
        </authorList>
    </citation>
    <scope>NUCLEOTIDE SEQUENCE [LARGE SCALE GENOMIC DNA]</scope>
    <source>
        <strain evidence="2">F231</strain>
    </source>
</reference>
<dbReference type="InterPro" id="IPR023214">
    <property type="entry name" value="HAD_sf"/>
</dbReference>
<comment type="caution">
    <text evidence="2">The sequence shown here is derived from an EMBL/GenBank/DDBJ whole genome shotgun (WGS) entry which is preliminary data.</text>
</comment>